<protein>
    <submittedName>
        <fullName evidence="1">Uncharacterized protein</fullName>
    </submittedName>
</protein>
<comment type="caution">
    <text evidence="1">The sequence shown here is derived from an EMBL/GenBank/DDBJ whole genome shotgun (WGS) entry which is preliminary data.</text>
</comment>
<name>A0ABQ9JML9_9CUCU</name>
<dbReference type="Pfam" id="PF03564">
    <property type="entry name" value="DUF1759"/>
    <property type="match status" value="1"/>
</dbReference>
<reference evidence="1" key="1">
    <citation type="journal article" date="2023" name="Insect Mol. Biol.">
        <title>Genome sequencing provides insights into the evolution of gene families encoding plant cell wall-degrading enzymes in longhorned beetles.</title>
        <authorList>
            <person name="Shin N.R."/>
            <person name="Okamura Y."/>
            <person name="Kirsch R."/>
            <person name="Pauchet Y."/>
        </authorList>
    </citation>
    <scope>NUCLEOTIDE SEQUENCE</scope>
    <source>
        <strain evidence="1">MMC_N1</strain>
    </source>
</reference>
<dbReference type="InterPro" id="IPR005312">
    <property type="entry name" value="DUF1759"/>
</dbReference>
<evidence type="ECO:0000313" key="2">
    <source>
        <dbReference type="Proteomes" id="UP001162164"/>
    </source>
</evidence>
<proteinExistence type="predicted"/>
<gene>
    <name evidence="1" type="ORF">NQ317_018422</name>
</gene>
<dbReference type="PANTHER" id="PTHR22954">
    <property type="entry name" value="RETROVIRAL PROTEASE-RELATED"/>
    <property type="match status" value="1"/>
</dbReference>
<organism evidence="1 2">
    <name type="scientific">Molorchus minor</name>
    <dbReference type="NCBI Taxonomy" id="1323400"/>
    <lineage>
        <taxon>Eukaryota</taxon>
        <taxon>Metazoa</taxon>
        <taxon>Ecdysozoa</taxon>
        <taxon>Arthropoda</taxon>
        <taxon>Hexapoda</taxon>
        <taxon>Insecta</taxon>
        <taxon>Pterygota</taxon>
        <taxon>Neoptera</taxon>
        <taxon>Endopterygota</taxon>
        <taxon>Coleoptera</taxon>
        <taxon>Polyphaga</taxon>
        <taxon>Cucujiformia</taxon>
        <taxon>Chrysomeloidea</taxon>
        <taxon>Cerambycidae</taxon>
        <taxon>Lamiinae</taxon>
        <taxon>Monochamini</taxon>
        <taxon>Molorchus</taxon>
    </lineage>
</organism>
<accession>A0ABQ9JML9</accession>
<sequence length="336" mass="38442">MKTFNGEAEQFLSFFEGFKSLVHNNSRLDDISKFLYLKSVLGPEPSKVIESLDVIALNYQVALHLIEKRYRNNKLLVYSHIKGLIDFPRIPRESAIALRQISDTFQAHIRALESLSEPVKSWSSILTYLISDKLDYNSKKELEIFVSKGDKTPPLSDVVDFLETRAKLLERLDRPIIKSTAQSKFKSSHSYIASVDTNNCILCGTKESIATIPEMIRAFPTIPKFSRIIPILPEHSRRLETPCLTQGIYCDYSWNDPSTPDFSRIFPILSELFRRPETPCLVRGIDCDYSQNDPSPRDFFRRLKPSYEESIATVPEAIRELPNLTTATTFPKSPNE</sequence>
<dbReference type="PANTHER" id="PTHR22954:SF3">
    <property type="entry name" value="PROTEIN CBG08539"/>
    <property type="match status" value="1"/>
</dbReference>
<keyword evidence="2" id="KW-1185">Reference proteome</keyword>
<evidence type="ECO:0000313" key="1">
    <source>
        <dbReference type="EMBL" id="KAJ8978947.1"/>
    </source>
</evidence>
<dbReference type="EMBL" id="JAPWTJ010000388">
    <property type="protein sequence ID" value="KAJ8978947.1"/>
    <property type="molecule type" value="Genomic_DNA"/>
</dbReference>
<dbReference type="Proteomes" id="UP001162164">
    <property type="component" value="Unassembled WGS sequence"/>
</dbReference>